<name>A0A0E0D2N8_9ORYZ</name>
<proteinExistence type="predicted"/>
<dbReference type="EnsemblPlants" id="OMERI03G20750.1">
    <property type="protein sequence ID" value="OMERI03G20750.1"/>
    <property type="gene ID" value="OMERI03G20750"/>
</dbReference>
<sequence length="124" mass="14225">MNFQEWGKTIAKKGMLDKPESNKKTRGVSQHAKKRNDIEQPPPKRRRAKQESSRASPMKLIKLYSHMSAEQKRLIEGAGFHGLVDLKCLKLRPDLCSWLMEHFNPTTNQLVFPRRGAIDVNGSQ</sequence>
<reference evidence="2" key="2">
    <citation type="submission" date="2018-05" db="EMBL/GenBank/DDBJ databases">
        <title>OmerRS3 (Oryza meridionalis Reference Sequence Version 3).</title>
        <authorList>
            <person name="Zhang J."/>
            <person name="Kudrna D."/>
            <person name="Lee S."/>
            <person name="Talag J."/>
            <person name="Welchert J."/>
            <person name="Wing R.A."/>
        </authorList>
    </citation>
    <scope>NUCLEOTIDE SEQUENCE [LARGE SCALE GENOMIC DNA]</scope>
    <source>
        <strain evidence="2">cv. OR44</strain>
    </source>
</reference>
<dbReference type="Proteomes" id="UP000008021">
    <property type="component" value="Chromosome 3"/>
</dbReference>
<feature type="compositionally biased region" description="Basic and acidic residues" evidence="1">
    <location>
        <begin position="14"/>
        <end position="23"/>
    </location>
</feature>
<accession>A0A0E0D2N8</accession>
<dbReference type="HOGENOM" id="CLU_163637_0_0_1"/>
<evidence type="ECO:0000256" key="1">
    <source>
        <dbReference type="SAM" id="MobiDB-lite"/>
    </source>
</evidence>
<dbReference type="Gramene" id="OMERI03G20750.1">
    <property type="protein sequence ID" value="OMERI03G20750.1"/>
    <property type="gene ID" value="OMERI03G20750"/>
</dbReference>
<dbReference type="STRING" id="40149.A0A0E0D2N8"/>
<evidence type="ECO:0000313" key="2">
    <source>
        <dbReference type="EnsemblPlants" id="OMERI03G20750.1"/>
    </source>
</evidence>
<dbReference type="AlphaFoldDB" id="A0A0E0D2N8"/>
<reference evidence="2" key="1">
    <citation type="submission" date="2015-04" db="UniProtKB">
        <authorList>
            <consortium name="EnsemblPlants"/>
        </authorList>
    </citation>
    <scope>IDENTIFICATION</scope>
</reference>
<evidence type="ECO:0000313" key="3">
    <source>
        <dbReference type="Proteomes" id="UP000008021"/>
    </source>
</evidence>
<feature type="region of interest" description="Disordered" evidence="1">
    <location>
        <begin position="1"/>
        <end position="58"/>
    </location>
</feature>
<protein>
    <submittedName>
        <fullName evidence="2">Uncharacterized protein</fullName>
    </submittedName>
</protein>
<organism evidence="2">
    <name type="scientific">Oryza meridionalis</name>
    <dbReference type="NCBI Taxonomy" id="40149"/>
    <lineage>
        <taxon>Eukaryota</taxon>
        <taxon>Viridiplantae</taxon>
        <taxon>Streptophyta</taxon>
        <taxon>Embryophyta</taxon>
        <taxon>Tracheophyta</taxon>
        <taxon>Spermatophyta</taxon>
        <taxon>Magnoliopsida</taxon>
        <taxon>Liliopsida</taxon>
        <taxon>Poales</taxon>
        <taxon>Poaceae</taxon>
        <taxon>BOP clade</taxon>
        <taxon>Oryzoideae</taxon>
        <taxon>Oryzeae</taxon>
        <taxon>Oryzinae</taxon>
        <taxon>Oryza</taxon>
    </lineage>
</organism>
<keyword evidence="3" id="KW-1185">Reference proteome</keyword>